<protein>
    <recommendedName>
        <fullName evidence="5">RNase H type-1 domain-containing protein</fullName>
    </recommendedName>
</protein>
<dbReference type="InterPro" id="IPR012337">
    <property type="entry name" value="RNaseH-like_sf"/>
</dbReference>
<evidence type="ECO:0000313" key="3">
    <source>
        <dbReference type="EMBL" id="KAK6153451.1"/>
    </source>
</evidence>
<reference evidence="3 4" key="1">
    <citation type="journal article" date="2021" name="Comput. Struct. Biotechnol. J.">
        <title>De novo genome assembly of the potent medicinal plant Rehmannia glutinosa using nanopore technology.</title>
        <authorList>
            <person name="Ma L."/>
            <person name="Dong C."/>
            <person name="Song C."/>
            <person name="Wang X."/>
            <person name="Zheng X."/>
            <person name="Niu Y."/>
            <person name="Chen S."/>
            <person name="Feng W."/>
        </authorList>
    </citation>
    <scope>NUCLEOTIDE SEQUENCE [LARGE SCALE GENOMIC DNA]</scope>
    <source>
        <strain evidence="3">DH-2019</strain>
    </source>
</reference>
<keyword evidence="4" id="KW-1185">Reference proteome</keyword>
<proteinExistence type="predicted"/>
<dbReference type="Proteomes" id="UP001318860">
    <property type="component" value="Unassembled WGS sequence"/>
</dbReference>
<feature type="domain" description="RNase H type-1" evidence="2">
    <location>
        <begin position="433"/>
        <end position="512"/>
    </location>
</feature>
<dbReference type="InterPro" id="IPR002156">
    <property type="entry name" value="RNaseH_domain"/>
</dbReference>
<dbReference type="Gene3D" id="3.60.10.10">
    <property type="entry name" value="Endonuclease/exonuclease/phosphatase"/>
    <property type="match status" value="1"/>
</dbReference>
<evidence type="ECO:0000313" key="4">
    <source>
        <dbReference type="Proteomes" id="UP001318860"/>
    </source>
</evidence>
<dbReference type="PANTHER" id="PTHR33710:SF62">
    <property type="entry name" value="DUF4283 DOMAIN PROTEIN"/>
    <property type="match status" value="1"/>
</dbReference>
<dbReference type="CDD" id="cd06222">
    <property type="entry name" value="RNase_H_like"/>
    <property type="match status" value="1"/>
</dbReference>
<dbReference type="Pfam" id="PF13456">
    <property type="entry name" value="RVT_3"/>
    <property type="match status" value="1"/>
</dbReference>
<gene>
    <name evidence="3" type="ORF">DH2020_013090</name>
</gene>
<dbReference type="Gene3D" id="3.30.420.10">
    <property type="entry name" value="Ribonuclease H-like superfamily/Ribonuclease H"/>
    <property type="match status" value="1"/>
</dbReference>
<accession>A0ABR0X3S9</accession>
<feature type="domain" description="Endonuclease/exonuclease/phosphatase" evidence="1">
    <location>
        <begin position="18"/>
        <end position="178"/>
    </location>
</feature>
<evidence type="ECO:0000259" key="1">
    <source>
        <dbReference type="Pfam" id="PF03372"/>
    </source>
</evidence>
<dbReference type="Pfam" id="PF03372">
    <property type="entry name" value="Exo_endo_phos"/>
    <property type="match status" value="1"/>
</dbReference>
<dbReference type="SUPFAM" id="SSF56219">
    <property type="entry name" value="DNase I-like"/>
    <property type="match status" value="1"/>
</dbReference>
<organism evidence="3 4">
    <name type="scientific">Rehmannia glutinosa</name>
    <name type="common">Chinese foxglove</name>
    <dbReference type="NCBI Taxonomy" id="99300"/>
    <lineage>
        <taxon>Eukaryota</taxon>
        <taxon>Viridiplantae</taxon>
        <taxon>Streptophyta</taxon>
        <taxon>Embryophyta</taxon>
        <taxon>Tracheophyta</taxon>
        <taxon>Spermatophyta</taxon>
        <taxon>Magnoliopsida</taxon>
        <taxon>eudicotyledons</taxon>
        <taxon>Gunneridae</taxon>
        <taxon>Pentapetalae</taxon>
        <taxon>asterids</taxon>
        <taxon>lamiids</taxon>
        <taxon>Lamiales</taxon>
        <taxon>Orobanchaceae</taxon>
        <taxon>Rehmannieae</taxon>
        <taxon>Rehmannia</taxon>
    </lineage>
</organism>
<dbReference type="InterPro" id="IPR005135">
    <property type="entry name" value="Endo/exonuclease/phosphatase"/>
</dbReference>
<comment type="caution">
    <text evidence="3">The sequence shown here is derived from an EMBL/GenBank/DDBJ whole genome shotgun (WGS) entry which is preliminary data.</text>
</comment>
<name>A0ABR0X3S9_REHGL</name>
<sequence>MTSPDFPHFSRRLGFVQGAGNFSNKIWIFWNSDLSVSVLRDLDQVLHVSISSSLCTLDIHGSFIYAKCTRTERRILWDDLRDIIPDNNPWIVGGDFNCFLNLEERVGSTTNRLLDMEEFSQMISDTGLIDVGFEGANMHTWTRNGLQERFDRVLINTKWGDVYQESTASHLARVASDHPPLLFLSHLTTNKAPAAFRYMHMWTRHHTFLNTVKEAWEGPTGFSGLKNLHHKLIRVKQRLKWWNKNVFGNVFDNLKKAESKVIAAERLYGSSLSVTHLIDLKHSIAELILATKIEEEFWHQKSSCKWIVEGEMNTKYFHNLVKAKRIKSRILSIIDEGQTLTYDHEIQKSCVKFFSSYLSNDVKCLPFDGHDLVPHLPASVSLDALCANLTAAEIKAAVFSINSSSIVGPDGFSADFYQTCWDIIHEDVEDDVHAFFDALEVALTNLPESYGSTIIIESDSSILVNTVTNNLPGHWTLRHSISRIKNLLVRRPFTLQHTRREANQVADLLAKMGKSTVNMVYFSDIDVPRNVRSLVRLDQIELPSFRFRHRS</sequence>
<dbReference type="PANTHER" id="PTHR33710">
    <property type="entry name" value="BNAC02G09200D PROTEIN"/>
    <property type="match status" value="1"/>
</dbReference>
<dbReference type="InterPro" id="IPR036397">
    <property type="entry name" value="RNaseH_sf"/>
</dbReference>
<evidence type="ECO:0000259" key="2">
    <source>
        <dbReference type="Pfam" id="PF13456"/>
    </source>
</evidence>
<dbReference type="SUPFAM" id="SSF53098">
    <property type="entry name" value="Ribonuclease H-like"/>
    <property type="match status" value="1"/>
</dbReference>
<dbReference type="EMBL" id="JABTTQ020000006">
    <property type="protein sequence ID" value="KAK6153451.1"/>
    <property type="molecule type" value="Genomic_DNA"/>
</dbReference>
<evidence type="ECO:0008006" key="5">
    <source>
        <dbReference type="Google" id="ProtNLM"/>
    </source>
</evidence>
<dbReference type="InterPro" id="IPR044730">
    <property type="entry name" value="RNase_H-like_dom_plant"/>
</dbReference>
<dbReference type="InterPro" id="IPR036691">
    <property type="entry name" value="Endo/exonu/phosph_ase_sf"/>
</dbReference>